<evidence type="ECO:0000313" key="2">
    <source>
        <dbReference type="EMBL" id="KAK9879504.1"/>
    </source>
</evidence>
<reference evidence="2 3" key="1">
    <citation type="submission" date="2023-03" db="EMBL/GenBank/DDBJ databases">
        <title>Genome insight into feeding habits of ladybird beetles.</title>
        <authorList>
            <person name="Li H.-S."/>
            <person name="Huang Y.-H."/>
            <person name="Pang H."/>
        </authorList>
    </citation>
    <scope>NUCLEOTIDE SEQUENCE [LARGE SCALE GENOMIC DNA]</scope>
    <source>
        <strain evidence="2">SYSU_2023b</strain>
        <tissue evidence="2">Whole body</tissue>
    </source>
</reference>
<feature type="region of interest" description="Disordered" evidence="1">
    <location>
        <begin position="130"/>
        <end position="162"/>
    </location>
</feature>
<feature type="non-terminal residue" evidence="2">
    <location>
        <position position="1"/>
    </location>
</feature>
<dbReference type="EMBL" id="JARQZJ010000062">
    <property type="protein sequence ID" value="KAK9879504.1"/>
    <property type="molecule type" value="Genomic_DNA"/>
</dbReference>
<evidence type="ECO:0000256" key="1">
    <source>
        <dbReference type="SAM" id="MobiDB-lite"/>
    </source>
</evidence>
<comment type="caution">
    <text evidence="2">The sequence shown here is derived from an EMBL/GenBank/DDBJ whole genome shotgun (WGS) entry which is preliminary data.</text>
</comment>
<gene>
    <name evidence="2" type="ORF">WA026_006571</name>
</gene>
<sequence>KGGNIQFSYEESAFSVLFKKIYGIADITTRILITEIQLKCAYTKLRRNAKTLQASFHRLTNCRSKLSEAREILLNESIIGPAKPDLSHFQTVRFVRKKTCEDGRRLSVLSPNISDSETVKESISCFSHKSDIPHARTREQRKRQTMEAQGTQDSVPRNGVPA</sequence>
<keyword evidence="3" id="KW-1185">Reference proteome</keyword>
<name>A0AAW1UFN8_9CUCU</name>
<feature type="compositionally biased region" description="Polar residues" evidence="1">
    <location>
        <begin position="146"/>
        <end position="155"/>
    </location>
</feature>
<organism evidence="2 3">
    <name type="scientific">Henosepilachna vigintioctopunctata</name>
    <dbReference type="NCBI Taxonomy" id="420089"/>
    <lineage>
        <taxon>Eukaryota</taxon>
        <taxon>Metazoa</taxon>
        <taxon>Ecdysozoa</taxon>
        <taxon>Arthropoda</taxon>
        <taxon>Hexapoda</taxon>
        <taxon>Insecta</taxon>
        <taxon>Pterygota</taxon>
        <taxon>Neoptera</taxon>
        <taxon>Endopterygota</taxon>
        <taxon>Coleoptera</taxon>
        <taxon>Polyphaga</taxon>
        <taxon>Cucujiformia</taxon>
        <taxon>Coccinelloidea</taxon>
        <taxon>Coccinellidae</taxon>
        <taxon>Epilachninae</taxon>
        <taxon>Epilachnini</taxon>
        <taxon>Henosepilachna</taxon>
    </lineage>
</organism>
<protein>
    <submittedName>
        <fullName evidence="2">Uncharacterized protein</fullName>
    </submittedName>
</protein>
<evidence type="ECO:0000313" key="3">
    <source>
        <dbReference type="Proteomes" id="UP001431783"/>
    </source>
</evidence>
<proteinExistence type="predicted"/>
<dbReference type="Proteomes" id="UP001431783">
    <property type="component" value="Unassembled WGS sequence"/>
</dbReference>
<accession>A0AAW1UFN8</accession>
<feature type="compositionally biased region" description="Basic and acidic residues" evidence="1">
    <location>
        <begin position="130"/>
        <end position="145"/>
    </location>
</feature>
<dbReference type="AlphaFoldDB" id="A0AAW1UFN8"/>